<dbReference type="Pfam" id="PF13091">
    <property type="entry name" value="PLDc_2"/>
    <property type="match status" value="1"/>
</dbReference>
<dbReference type="InterPro" id="IPR025202">
    <property type="entry name" value="PLD-like_dom"/>
</dbReference>
<dbReference type="EMBL" id="MLJW01000432">
    <property type="protein sequence ID" value="OIQ87252.1"/>
    <property type="molecule type" value="Genomic_DNA"/>
</dbReference>
<reference evidence="5" key="1">
    <citation type="submission" date="2016-10" db="EMBL/GenBank/DDBJ databases">
        <title>Sequence of Gallionella enrichment culture.</title>
        <authorList>
            <person name="Poehlein A."/>
            <person name="Muehling M."/>
            <person name="Daniel R."/>
        </authorList>
    </citation>
    <scope>NUCLEOTIDE SEQUENCE</scope>
</reference>
<keyword evidence="2" id="KW-0442">Lipid degradation</keyword>
<dbReference type="EC" id="3.1.4.4" evidence="5"/>
<dbReference type="PROSITE" id="PS50035">
    <property type="entry name" value="PLD"/>
    <property type="match status" value="1"/>
</dbReference>
<dbReference type="GO" id="GO:0016042">
    <property type="term" value="P:lipid catabolic process"/>
    <property type="evidence" value="ECO:0007669"/>
    <property type="project" value="UniProtKB-KW"/>
</dbReference>
<evidence type="ECO:0000256" key="1">
    <source>
        <dbReference type="ARBA" id="ARBA00022801"/>
    </source>
</evidence>
<dbReference type="CDD" id="cd09170">
    <property type="entry name" value="PLDc_Nuc"/>
    <property type="match status" value="1"/>
</dbReference>
<evidence type="ECO:0000313" key="5">
    <source>
        <dbReference type="EMBL" id="OIQ87252.1"/>
    </source>
</evidence>
<gene>
    <name evidence="5" type="primary">pld_2</name>
    <name evidence="5" type="ORF">GALL_309000</name>
</gene>
<dbReference type="PANTHER" id="PTHR43856">
    <property type="entry name" value="CARDIOLIPIN HYDROLASE"/>
    <property type="match status" value="1"/>
</dbReference>
<feature type="domain" description="PLD phosphodiesterase" evidence="4">
    <location>
        <begin position="162"/>
        <end position="193"/>
    </location>
</feature>
<protein>
    <submittedName>
        <fullName evidence="5">Phospholipase D</fullName>
        <ecNumber evidence="5">3.1.4.4</ecNumber>
    </submittedName>
</protein>
<comment type="caution">
    <text evidence="5">The sequence shown here is derived from an EMBL/GenBank/DDBJ whole genome shotgun (WGS) entry which is preliminary data.</text>
</comment>
<dbReference type="GO" id="GO:0016891">
    <property type="term" value="F:RNA endonuclease activity producing 5'-phosphomonoesters, hydrolytic mechanism"/>
    <property type="evidence" value="ECO:0007669"/>
    <property type="project" value="TreeGrafter"/>
</dbReference>
<dbReference type="GO" id="GO:0004630">
    <property type="term" value="F:phospholipase D activity"/>
    <property type="evidence" value="ECO:0007669"/>
    <property type="project" value="UniProtKB-EC"/>
</dbReference>
<keyword evidence="3" id="KW-0443">Lipid metabolism</keyword>
<keyword evidence="1 5" id="KW-0378">Hydrolase</keyword>
<evidence type="ECO:0000256" key="3">
    <source>
        <dbReference type="ARBA" id="ARBA00023098"/>
    </source>
</evidence>
<accession>A0A1J5R5F5</accession>
<dbReference type="InterPro" id="IPR051406">
    <property type="entry name" value="PLD_domain"/>
</dbReference>
<dbReference type="SUPFAM" id="SSF56024">
    <property type="entry name" value="Phospholipase D/nuclease"/>
    <property type="match status" value="1"/>
</dbReference>
<dbReference type="PANTHER" id="PTHR43856:SF1">
    <property type="entry name" value="MITOCHONDRIAL CARDIOLIPIN HYDROLASE"/>
    <property type="match status" value="1"/>
</dbReference>
<dbReference type="AlphaFoldDB" id="A0A1J5R5F5"/>
<evidence type="ECO:0000259" key="4">
    <source>
        <dbReference type="PROSITE" id="PS50035"/>
    </source>
</evidence>
<sequence>MGCAVVTSGFYESALSCPPKDADTQGETLRKPVVVKMKLASTAAMLRLALVWLGVLLATHVQALELPARATEVATTATVRAVFTPGDDVAAQVVAAIAGARRQVLVQAYSFTHEGIARALLDAHRRGVEVKLIADREQTEAMAHGMVAGLARAGVAVWLDGEHLSAHNKVMVIDAGTPDAVVITGSFNFTRAAQYKNAENVIFISGSEALARAYAQNWQRHLAHSQALSIH</sequence>
<dbReference type="InterPro" id="IPR001736">
    <property type="entry name" value="PLipase_D/transphosphatidylase"/>
</dbReference>
<organism evidence="5">
    <name type="scientific">mine drainage metagenome</name>
    <dbReference type="NCBI Taxonomy" id="410659"/>
    <lineage>
        <taxon>unclassified sequences</taxon>
        <taxon>metagenomes</taxon>
        <taxon>ecological metagenomes</taxon>
    </lineage>
</organism>
<proteinExistence type="predicted"/>
<dbReference type="Gene3D" id="3.30.870.10">
    <property type="entry name" value="Endonuclease Chain A"/>
    <property type="match status" value="1"/>
</dbReference>
<evidence type="ECO:0000256" key="2">
    <source>
        <dbReference type="ARBA" id="ARBA00022963"/>
    </source>
</evidence>
<name>A0A1J5R5F5_9ZZZZ</name>